<proteinExistence type="inferred from homology"/>
<dbReference type="GO" id="GO:0006508">
    <property type="term" value="P:proteolysis"/>
    <property type="evidence" value="ECO:0007669"/>
    <property type="project" value="UniProtKB-KW"/>
</dbReference>
<dbReference type="SMART" id="SM00060">
    <property type="entry name" value="FN3"/>
    <property type="match status" value="1"/>
</dbReference>
<dbReference type="InterPro" id="IPR051048">
    <property type="entry name" value="Peptidase_S8/S53_subtilisin"/>
</dbReference>
<feature type="active site" description="Charge relay system" evidence="5">
    <location>
        <position position="240"/>
    </location>
</feature>
<reference evidence="9 10" key="1">
    <citation type="submission" date="2019-07" db="EMBL/GenBank/DDBJ databases">
        <authorList>
            <person name="Kim J."/>
        </authorList>
    </citation>
    <scope>NUCLEOTIDE SEQUENCE [LARGE SCALE GENOMIC DNA]</scope>
    <source>
        <strain evidence="9 10">N4</strain>
    </source>
</reference>
<feature type="active site" description="Charge relay system" evidence="5">
    <location>
        <position position="278"/>
    </location>
</feature>
<sequence>MCMKRKLAMGLSIALTLSLFAPVFQSNGFAAEPSPSLSRTLYLKTGDVNLQDLPQQQSLSEQAQSNESALYVVQFKDVITQASKELLSKNGAVVGDYLPDFAYLVRINGKQAHQISTSDLVYSVTPFQADWKIGTFATPDSIPNEYVISTFPGSESRIASLINPTAPQDVRVYDGSIEATLTDQQVYTLLQDKDITFIETKLRYETSNEFINQQIGTSTPVTGVWAKGLTGAGQIVAVGDSGLDSGNVSTVHQDFTGQLHVTPIAKAIPGNWSDPGGHGTHVAGTVLGTGKQSSGKYKGVAPGAKLVLQALGTGGGGINPGDVRQLFAEAEALGAKIHTNSWGASSNSYNTNAQRVDEYTFKNKHFNVLFAAGNSGSFGNNTIATPGTSKNAITVGSLAKTAPNSIASYSSRGFTFDGRTKPDVVVTGTSIISPRSTISTLTGNPNQHYATLSGTSMATPAVAGSAALVRQYFNTVKKIEPTAALVKATLINGAQDVGYGWGSRETGWGRVNLEATLYPTNVTAHHEDHTAGLSTGNVATYTVDVASGQPLKISTVWSDFQAAVSTTKALVNDLDLEVVSPSGQVYKGNCFVSNTASTSCASFDRANNVENVYFNTSEAGKYTIRVKAYNVPQSTQPFALVVSGKNAALTKGGAAPVEGQLLAPTNLTATPDAAGGVVLSWTDSNNHATPASYEIYNNAEQIGASSSPTLVINQGLVEGATYTFTVKVRNSQNVLSPASNAVTFIAQPIEEPENEPEDELEQLPVKDLK</sequence>
<dbReference type="AlphaFoldDB" id="A0A559IH81"/>
<feature type="chain" id="PRO_5039169390" evidence="7">
    <location>
        <begin position="22"/>
        <end position="769"/>
    </location>
</feature>
<feature type="active site" description="Charge relay system" evidence="5">
    <location>
        <position position="456"/>
    </location>
</feature>
<evidence type="ECO:0000313" key="10">
    <source>
        <dbReference type="Proteomes" id="UP000318102"/>
    </source>
</evidence>
<evidence type="ECO:0000256" key="3">
    <source>
        <dbReference type="ARBA" id="ARBA00022801"/>
    </source>
</evidence>
<evidence type="ECO:0000256" key="7">
    <source>
        <dbReference type="SAM" id="SignalP"/>
    </source>
</evidence>
<dbReference type="CDD" id="cd04842">
    <property type="entry name" value="Peptidases_S8_Kp43_protease"/>
    <property type="match status" value="1"/>
</dbReference>
<dbReference type="SUPFAM" id="SSF49785">
    <property type="entry name" value="Galactose-binding domain-like"/>
    <property type="match status" value="1"/>
</dbReference>
<dbReference type="SUPFAM" id="SSF49265">
    <property type="entry name" value="Fibronectin type III"/>
    <property type="match status" value="1"/>
</dbReference>
<keyword evidence="10" id="KW-1185">Reference proteome</keyword>
<dbReference type="InterPro" id="IPR017868">
    <property type="entry name" value="Filamin/ABP280_repeat-like"/>
</dbReference>
<dbReference type="Gene3D" id="3.40.50.200">
    <property type="entry name" value="Peptidase S8/S53 domain"/>
    <property type="match status" value="1"/>
</dbReference>
<evidence type="ECO:0000256" key="2">
    <source>
        <dbReference type="ARBA" id="ARBA00022670"/>
    </source>
</evidence>
<accession>A0A559IH81</accession>
<dbReference type="Gene3D" id="2.60.120.380">
    <property type="match status" value="1"/>
</dbReference>
<evidence type="ECO:0000256" key="5">
    <source>
        <dbReference type="PROSITE-ProRule" id="PRU01240"/>
    </source>
</evidence>
<dbReference type="InterPro" id="IPR007280">
    <property type="entry name" value="Peptidase_C_arc/bac"/>
</dbReference>
<feature type="signal peptide" evidence="7">
    <location>
        <begin position="1"/>
        <end position="21"/>
    </location>
</feature>
<dbReference type="PROSITE" id="PS50853">
    <property type="entry name" value="FN3"/>
    <property type="match status" value="1"/>
</dbReference>
<dbReference type="Gene3D" id="2.60.40.10">
    <property type="entry name" value="Immunoglobulins"/>
    <property type="match status" value="1"/>
</dbReference>
<dbReference type="EMBL" id="VNJK01000005">
    <property type="protein sequence ID" value="TVX86783.1"/>
    <property type="molecule type" value="Genomic_DNA"/>
</dbReference>
<dbReference type="PROSITE" id="PS00137">
    <property type="entry name" value="SUBTILASE_HIS"/>
    <property type="match status" value="1"/>
</dbReference>
<dbReference type="PROSITE" id="PS50194">
    <property type="entry name" value="FILAMIN_REPEAT"/>
    <property type="match status" value="1"/>
</dbReference>
<dbReference type="PANTHER" id="PTHR43399:SF4">
    <property type="entry name" value="CELL WALL-ASSOCIATED PROTEASE"/>
    <property type="match status" value="1"/>
</dbReference>
<dbReference type="InterPro" id="IPR013783">
    <property type="entry name" value="Ig-like_fold"/>
</dbReference>
<dbReference type="SUPFAM" id="SSF52743">
    <property type="entry name" value="Subtilisin-like"/>
    <property type="match status" value="1"/>
</dbReference>
<protein>
    <submittedName>
        <fullName evidence="9">S8 family serine peptidase</fullName>
    </submittedName>
</protein>
<dbReference type="InterPro" id="IPR008979">
    <property type="entry name" value="Galactose-bd-like_sf"/>
</dbReference>
<dbReference type="InterPro" id="IPR036116">
    <property type="entry name" value="FN3_sf"/>
</dbReference>
<evidence type="ECO:0000256" key="4">
    <source>
        <dbReference type="ARBA" id="ARBA00022825"/>
    </source>
</evidence>
<keyword evidence="3 5" id="KW-0378">Hydrolase</keyword>
<feature type="domain" description="Fibronectin type-III" evidence="8">
    <location>
        <begin position="663"/>
        <end position="749"/>
    </location>
</feature>
<dbReference type="OrthoDB" id="9798386at2"/>
<dbReference type="Pfam" id="PF00082">
    <property type="entry name" value="Peptidase_S8"/>
    <property type="match status" value="1"/>
</dbReference>
<dbReference type="InterPro" id="IPR023828">
    <property type="entry name" value="Peptidase_S8_Ser-AS"/>
</dbReference>
<dbReference type="Pfam" id="PF00041">
    <property type="entry name" value="fn3"/>
    <property type="match status" value="1"/>
</dbReference>
<dbReference type="GO" id="GO:0004252">
    <property type="term" value="F:serine-type endopeptidase activity"/>
    <property type="evidence" value="ECO:0007669"/>
    <property type="project" value="UniProtKB-UniRule"/>
</dbReference>
<evidence type="ECO:0000256" key="6">
    <source>
        <dbReference type="SAM" id="MobiDB-lite"/>
    </source>
</evidence>
<dbReference type="InterPro" id="IPR000209">
    <property type="entry name" value="Peptidase_S8/S53_dom"/>
</dbReference>
<keyword evidence="4 5" id="KW-0720">Serine protease</keyword>
<gene>
    <name evidence="9" type="ORF">FPZ44_22955</name>
</gene>
<dbReference type="CDD" id="cd00063">
    <property type="entry name" value="FN3"/>
    <property type="match status" value="1"/>
</dbReference>
<dbReference type="InterPro" id="IPR022398">
    <property type="entry name" value="Peptidase_S8_His-AS"/>
</dbReference>
<feature type="region of interest" description="Disordered" evidence="6">
    <location>
        <begin position="749"/>
        <end position="769"/>
    </location>
</feature>
<name>A0A559IH81_9BACL</name>
<dbReference type="InterPro" id="IPR034058">
    <property type="entry name" value="TagA/B/C/D_pept_dom"/>
</dbReference>
<comment type="caution">
    <text evidence="9">The sequence shown here is derived from an EMBL/GenBank/DDBJ whole genome shotgun (WGS) entry which is preliminary data.</text>
</comment>
<keyword evidence="7" id="KW-0732">Signal</keyword>
<dbReference type="InterPro" id="IPR036852">
    <property type="entry name" value="Peptidase_S8/S53_dom_sf"/>
</dbReference>
<dbReference type="PROSITE" id="PS51892">
    <property type="entry name" value="SUBTILASE"/>
    <property type="match status" value="1"/>
</dbReference>
<dbReference type="PROSITE" id="PS00138">
    <property type="entry name" value="SUBTILASE_SER"/>
    <property type="match status" value="1"/>
</dbReference>
<evidence type="ECO:0000313" key="9">
    <source>
        <dbReference type="EMBL" id="TVX86783.1"/>
    </source>
</evidence>
<comment type="similarity">
    <text evidence="1 5">Belongs to the peptidase S8 family.</text>
</comment>
<evidence type="ECO:0000256" key="1">
    <source>
        <dbReference type="ARBA" id="ARBA00011073"/>
    </source>
</evidence>
<dbReference type="PANTHER" id="PTHR43399">
    <property type="entry name" value="SUBTILISIN-RELATED"/>
    <property type="match status" value="1"/>
</dbReference>
<dbReference type="Proteomes" id="UP000318102">
    <property type="component" value="Unassembled WGS sequence"/>
</dbReference>
<dbReference type="InterPro" id="IPR003961">
    <property type="entry name" value="FN3_dom"/>
</dbReference>
<dbReference type="Pfam" id="PF04151">
    <property type="entry name" value="PPC"/>
    <property type="match status" value="1"/>
</dbReference>
<dbReference type="PRINTS" id="PR00723">
    <property type="entry name" value="SUBTILISIN"/>
</dbReference>
<organism evidence="9 10">
    <name type="scientific">Paenibacillus agilis</name>
    <dbReference type="NCBI Taxonomy" id="3020863"/>
    <lineage>
        <taxon>Bacteria</taxon>
        <taxon>Bacillati</taxon>
        <taxon>Bacillota</taxon>
        <taxon>Bacilli</taxon>
        <taxon>Bacillales</taxon>
        <taxon>Paenibacillaceae</taxon>
        <taxon>Paenibacillus</taxon>
    </lineage>
</organism>
<evidence type="ECO:0000259" key="8">
    <source>
        <dbReference type="PROSITE" id="PS50853"/>
    </source>
</evidence>
<dbReference type="InterPro" id="IPR015500">
    <property type="entry name" value="Peptidase_S8_subtilisin-rel"/>
</dbReference>
<feature type="compositionally biased region" description="Acidic residues" evidence="6">
    <location>
        <begin position="750"/>
        <end position="761"/>
    </location>
</feature>
<keyword evidence="2 5" id="KW-0645">Protease</keyword>